<dbReference type="Proteomes" id="UP001596915">
    <property type="component" value="Unassembled WGS sequence"/>
</dbReference>
<keyword evidence="3" id="KW-1185">Reference proteome</keyword>
<feature type="compositionally biased region" description="Basic residues" evidence="1">
    <location>
        <begin position="1"/>
        <end position="11"/>
    </location>
</feature>
<gene>
    <name evidence="2" type="ORF">ACFQ2K_05270</name>
</gene>
<accession>A0ABW2WNZ3</accession>
<name>A0ABW2WNZ3_9ACTN</name>
<dbReference type="InterPro" id="IPR027417">
    <property type="entry name" value="P-loop_NTPase"/>
</dbReference>
<comment type="caution">
    <text evidence="2">The sequence shown here is derived from an EMBL/GenBank/DDBJ whole genome shotgun (WGS) entry which is preliminary data.</text>
</comment>
<evidence type="ECO:0000313" key="3">
    <source>
        <dbReference type="Proteomes" id="UP001596915"/>
    </source>
</evidence>
<evidence type="ECO:0000313" key="2">
    <source>
        <dbReference type="EMBL" id="MFD0622326.1"/>
    </source>
</evidence>
<evidence type="ECO:0000256" key="1">
    <source>
        <dbReference type="SAM" id="MobiDB-lite"/>
    </source>
</evidence>
<dbReference type="SUPFAM" id="SSF52540">
    <property type="entry name" value="P-loop containing nucleoside triphosphate hydrolases"/>
    <property type="match status" value="1"/>
</dbReference>
<proteinExistence type="predicted"/>
<feature type="region of interest" description="Disordered" evidence="1">
    <location>
        <begin position="1"/>
        <end position="47"/>
    </location>
</feature>
<organism evidence="2 3">
    <name type="scientific">Streptomyces sanglieri</name>
    <dbReference type="NCBI Taxonomy" id="193460"/>
    <lineage>
        <taxon>Bacteria</taxon>
        <taxon>Bacillati</taxon>
        <taxon>Actinomycetota</taxon>
        <taxon>Actinomycetes</taxon>
        <taxon>Kitasatosporales</taxon>
        <taxon>Streptomycetaceae</taxon>
        <taxon>Streptomyces</taxon>
    </lineage>
</organism>
<reference evidence="3" key="1">
    <citation type="journal article" date="2019" name="Int. J. Syst. Evol. Microbiol.">
        <title>The Global Catalogue of Microorganisms (GCM) 10K type strain sequencing project: providing services to taxonomists for standard genome sequencing and annotation.</title>
        <authorList>
            <consortium name="The Broad Institute Genomics Platform"/>
            <consortium name="The Broad Institute Genome Sequencing Center for Infectious Disease"/>
            <person name="Wu L."/>
            <person name="Ma J."/>
        </authorList>
    </citation>
    <scope>NUCLEOTIDE SEQUENCE [LARGE SCALE GENOMIC DNA]</scope>
    <source>
        <strain evidence="3">JCM 12607</strain>
    </source>
</reference>
<protein>
    <submittedName>
        <fullName evidence="2">Uncharacterized protein</fullName>
    </submittedName>
</protein>
<dbReference type="Gene3D" id="3.40.50.300">
    <property type="entry name" value="P-loop containing nucleotide triphosphate hydrolases"/>
    <property type="match status" value="1"/>
</dbReference>
<sequence length="87" mass="9341">MVWGRAKRVSTRRPAGSATTSPPVSNNPPHPAHDAQPPGAPLATGQRHARRLTIARLLLARRRVVILDEATAHLDNTSEAAVQEALL</sequence>
<dbReference type="EMBL" id="JBHTGL010000005">
    <property type="protein sequence ID" value="MFD0622326.1"/>
    <property type="molecule type" value="Genomic_DNA"/>
</dbReference>